<gene>
    <name evidence="9" type="ORF">RF55_13240</name>
</gene>
<dbReference type="AlphaFoldDB" id="A0A0J7KB46"/>
<dbReference type="GO" id="GO:0046872">
    <property type="term" value="F:metal ion binding"/>
    <property type="evidence" value="ECO:0007669"/>
    <property type="project" value="UniProtKB-KW"/>
</dbReference>
<keyword evidence="4" id="KW-0540">Nuclease</keyword>
<protein>
    <submittedName>
        <fullName evidence="9">Nuclease harbi1</fullName>
    </submittedName>
</protein>
<keyword evidence="5" id="KW-0479">Metal-binding</keyword>
<dbReference type="GO" id="GO:0004518">
    <property type="term" value="F:nuclease activity"/>
    <property type="evidence" value="ECO:0007669"/>
    <property type="project" value="UniProtKB-KW"/>
</dbReference>
<dbReference type="InterPro" id="IPR045249">
    <property type="entry name" value="HARBI1-like"/>
</dbReference>
<dbReference type="OrthoDB" id="7543140at2759"/>
<organism evidence="9 10">
    <name type="scientific">Lasius niger</name>
    <name type="common">Black garden ant</name>
    <dbReference type="NCBI Taxonomy" id="67767"/>
    <lineage>
        <taxon>Eukaryota</taxon>
        <taxon>Metazoa</taxon>
        <taxon>Ecdysozoa</taxon>
        <taxon>Arthropoda</taxon>
        <taxon>Hexapoda</taxon>
        <taxon>Insecta</taxon>
        <taxon>Pterygota</taxon>
        <taxon>Neoptera</taxon>
        <taxon>Endopterygota</taxon>
        <taxon>Hymenoptera</taxon>
        <taxon>Apocrita</taxon>
        <taxon>Aculeata</taxon>
        <taxon>Formicoidea</taxon>
        <taxon>Formicidae</taxon>
        <taxon>Formicinae</taxon>
        <taxon>Lasius</taxon>
        <taxon>Lasius</taxon>
    </lineage>
</organism>
<comment type="caution">
    <text evidence="9">The sequence shown here is derived from an EMBL/GenBank/DDBJ whole genome shotgun (WGS) entry which is preliminary data.</text>
</comment>
<keyword evidence="7" id="KW-0539">Nucleus</keyword>
<dbReference type="PANTHER" id="PTHR22930:SF269">
    <property type="entry name" value="NUCLEASE HARBI1-LIKE PROTEIN"/>
    <property type="match status" value="1"/>
</dbReference>
<reference evidence="9 10" key="1">
    <citation type="submission" date="2015-04" db="EMBL/GenBank/DDBJ databases">
        <title>Lasius niger genome sequencing.</title>
        <authorList>
            <person name="Konorov E.A."/>
            <person name="Nikitin M.A."/>
            <person name="Kirill M.V."/>
            <person name="Chang P."/>
        </authorList>
    </citation>
    <scope>NUCLEOTIDE SEQUENCE [LARGE SCALE GENOMIC DNA]</scope>
    <source>
        <tissue evidence="9">Whole</tissue>
    </source>
</reference>
<evidence type="ECO:0000256" key="5">
    <source>
        <dbReference type="ARBA" id="ARBA00022723"/>
    </source>
</evidence>
<feature type="domain" description="DDE Tnp4" evidence="8">
    <location>
        <begin position="64"/>
        <end position="227"/>
    </location>
</feature>
<evidence type="ECO:0000256" key="6">
    <source>
        <dbReference type="ARBA" id="ARBA00022801"/>
    </source>
</evidence>
<dbReference type="GO" id="GO:0005634">
    <property type="term" value="C:nucleus"/>
    <property type="evidence" value="ECO:0007669"/>
    <property type="project" value="UniProtKB-SubCell"/>
</dbReference>
<dbReference type="EMBL" id="LBMM01010416">
    <property type="protein sequence ID" value="KMQ87476.1"/>
    <property type="molecule type" value="Genomic_DNA"/>
</dbReference>
<keyword evidence="10" id="KW-1185">Reference proteome</keyword>
<proteinExistence type="inferred from homology"/>
<evidence type="ECO:0000256" key="3">
    <source>
        <dbReference type="ARBA" id="ARBA00006958"/>
    </source>
</evidence>
<evidence type="ECO:0000313" key="9">
    <source>
        <dbReference type="EMBL" id="KMQ87476.1"/>
    </source>
</evidence>
<dbReference type="Pfam" id="PF13359">
    <property type="entry name" value="DDE_Tnp_4"/>
    <property type="match status" value="1"/>
</dbReference>
<evidence type="ECO:0000313" key="10">
    <source>
        <dbReference type="Proteomes" id="UP000036403"/>
    </source>
</evidence>
<keyword evidence="6" id="KW-0378">Hydrolase</keyword>
<dbReference type="Proteomes" id="UP000036403">
    <property type="component" value="Unassembled WGS sequence"/>
</dbReference>
<evidence type="ECO:0000256" key="1">
    <source>
        <dbReference type="ARBA" id="ARBA00001968"/>
    </source>
</evidence>
<evidence type="ECO:0000256" key="4">
    <source>
        <dbReference type="ARBA" id="ARBA00022722"/>
    </source>
</evidence>
<comment type="subcellular location">
    <subcellularLocation>
        <location evidence="2">Nucleus</location>
    </subcellularLocation>
</comment>
<dbReference type="PaxDb" id="67767-A0A0J7KB46"/>
<evidence type="ECO:0000256" key="2">
    <source>
        <dbReference type="ARBA" id="ARBA00004123"/>
    </source>
</evidence>
<name>A0A0J7KB46_LASNI</name>
<comment type="cofactor">
    <cofactor evidence="1">
        <name>a divalent metal cation</name>
        <dbReference type="ChEBI" id="CHEBI:60240"/>
    </cofactor>
</comment>
<dbReference type="InterPro" id="IPR027806">
    <property type="entry name" value="HARBI1_dom"/>
</dbReference>
<accession>A0A0J7KB46</accession>
<dbReference type="GO" id="GO:0016787">
    <property type="term" value="F:hydrolase activity"/>
    <property type="evidence" value="ECO:0007669"/>
    <property type="project" value="UniProtKB-KW"/>
</dbReference>
<evidence type="ECO:0000259" key="8">
    <source>
        <dbReference type="Pfam" id="PF13359"/>
    </source>
</evidence>
<dbReference type="PANTHER" id="PTHR22930">
    <property type="match status" value="1"/>
</dbReference>
<sequence>MRSIGYAFRVSSNTVSQIIHETCNEIWLKLNLDLVMPLPSKDAWTKIAEDFEAMWNFPHCIGAIDGKHIVIEAPPHSGSFYYNYKKAHSFNLTGISDAYYRFILVDVGAEGRRSDAGVFANSKIKSGLDANTLNVPPPSVIGQYELPFVLVGDEAYLLSSYLMRPYPKSSQLDLKKKIFNYRLSRARRVIESAFEILVARWRICRRPINTYVLKAEKLVLATVCLHNFIITKELEKRPQERQYLQYNRYDRQQTSLGIRNIQNQVNRDVISHNLSRVYRERFANYFVNEGAVQWQWEKAANNEF</sequence>
<comment type="similarity">
    <text evidence="3">Belongs to the HARBI1 family.</text>
</comment>
<evidence type="ECO:0000256" key="7">
    <source>
        <dbReference type="ARBA" id="ARBA00023242"/>
    </source>
</evidence>